<dbReference type="PANTHER" id="PTHR35091">
    <property type="entry name" value="FLAGELLAR PROTEIN FLIL"/>
    <property type="match status" value="1"/>
</dbReference>
<dbReference type="EMBL" id="JBHSGB010000002">
    <property type="protein sequence ID" value="MFC4653835.1"/>
    <property type="molecule type" value="Genomic_DNA"/>
</dbReference>
<evidence type="ECO:0000256" key="3">
    <source>
        <dbReference type="ARBA" id="ARBA00008281"/>
    </source>
</evidence>
<keyword evidence="12" id="KW-0966">Cell projection</keyword>
<keyword evidence="9 10" id="KW-0472">Membrane</keyword>
<evidence type="ECO:0000256" key="11">
    <source>
        <dbReference type="SAM" id="SignalP"/>
    </source>
</evidence>
<reference evidence="13" key="1">
    <citation type="journal article" date="2019" name="Int. J. Syst. Evol. Microbiol.">
        <title>The Global Catalogue of Microorganisms (GCM) 10K type strain sequencing project: providing services to taxonomists for standard genome sequencing and annotation.</title>
        <authorList>
            <consortium name="The Broad Institute Genomics Platform"/>
            <consortium name="The Broad Institute Genome Sequencing Center for Infectious Disease"/>
            <person name="Wu L."/>
            <person name="Ma J."/>
        </authorList>
    </citation>
    <scope>NUCLEOTIDE SEQUENCE [LARGE SCALE GENOMIC DNA]</scope>
    <source>
        <strain evidence="13">DT28</strain>
    </source>
</reference>
<evidence type="ECO:0000256" key="10">
    <source>
        <dbReference type="RuleBase" id="RU364125"/>
    </source>
</evidence>
<comment type="function">
    <text evidence="1 10">Controls the rotational direction of flagella during chemotaxis.</text>
</comment>
<evidence type="ECO:0000256" key="1">
    <source>
        <dbReference type="ARBA" id="ARBA00002254"/>
    </source>
</evidence>
<proteinExistence type="inferred from homology"/>
<keyword evidence="8" id="KW-1133">Transmembrane helix</keyword>
<evidence type="ECO:0000256" key="5">
    <source>
        <dbReference type="ARBA" id="ARBA00022500"/>
    </source>
</evidence>
<feature type="signal peptide" evidence="11">
    <location>
        <begin position="1"/>
        <end position="18"/>
    </location>
</feature>
<comment type="subcellular location">
    <subcellularLocation>
        <location evidence="10">Cell inner membrane</location>
    </subcellularLocation>
    <subcellularLocation>
        <location evidence="2">Cell membrane</location>
        <topology evidence="2">Single-pass membrane protein</topology>
    </subcellularLocation>
</comment>
<evidence type="ECO:0000256" key="2">
    <source>
        <dbReference type="ARBA" id="ARBA00004162"/>
    </source>
</evidence>
<keyword evidence="12" id="KW-0282">Flagellum</keyword>
<accession>A0ABV9JGJ8</accession>
<evidence type="ECO:0000256" key="7">
    <source>
        <dbReference type="ARBA" id="ARBA00022779"/>
    </source>
</evidence>
<comment type="caution">
    <text evidence="12">The sequence shown here is derived from an EMBL/GenBank/DDBJ whole genome shotgun (WGS) entry which is preliminary data.</text>
</comment>
<dbReference type="PANTHER" id="PTHR35091:SF2">
    <property type="entry name" value="FLAGELLAR PROTEIN FLIL"/>
    <property type="match status" value="1"/>
</dbReference>
<dbReference type="InterPro" id="IPR005503">
    <property type="entry name" value="FliL"/>
</dbReference>
<keyword evidence="6" id="KW-0812">Transmembrane</keyword>
<keyword evidence="10" id="KW-0997">Cell inner membrane</keyword>
<protein>
    <recommendedName>
        <fullName evidence="10">Flagellar protein FliL</fullName>
    </recommendedName>
</protein>
<keyword evidence="12" id="KW-0969">Cilium</keyword>
<sequence length="143" mass="16079">MKKAVVFLLVLVAAGAAAAGYFWWQLNQGAAKTEEISVKPLFYPMEKFVMSVSGDPTSRYLVLELTLVSHKADTIAALKEATPLLRNALVEHFARQSHLEVKLAMQQVSEVQSELLARFNQTLLDNKYEQQLDKVLITNIFIQ</sequence>
<feature type="chain" id="PRO_5046517206" description="Flagellar protein FliL" evidence="11">
    <location>
        <begin position="19"/>
        <end position="143"/>
    </location>
</feature>
<gene>
    <name evidence="12" type="primary">fliL</name>
    <name evidence="12" type="ORF">ACFO3I_02230</name>
</gene>
<evidence type="ECO:0000256" key="9">
    <source>
        <dbReference type="ARBA" id="ARBA00023136"/>
    </source>
</evidence>
<keyword evidence="7 10" id="KW-0283">Flagellar rotation</keyword>
<dbReference type="Proteomes" id="UP001595962">
    <property type="component" value="Unassembled WGS sequence"/>
</dbReference>
<evidence type="ECO:0000256" key="4">
    <source>
        <dbReference type="ARBA" id="ARBA00022475"/>
    </source>
</evidence>
<keyword evidence="13" id="KW-1185">Reference proteome</keyword>
<keyword evidence="4" id="KW-1003">Cell membrane</keyword>
<keyword evidence="5 10" id="KW-0145">Chemotaxis</keyword>
<evidence type="ECO:0000256" key="8">
    <source>
        <dbReference type="ARBA" id="ARBA00022989"/>
    </source>
</evidence>
<dbReference type="Pfam" id="PF03748">
    <property type="entry name" value="FliL"/>
    <property type="match status" value="1"/>
</dbReference>
<name>A0ABV9JGJ8_9GAMM</name>
<evidence type="ECO:0000313" key="13">
    <source>
        <dbReference type="Proteomes" id="UP001595962"/>
    </source>
</evidence>
<evidence type="ECO:0000256" key="6">
    <source>
        <dbReference type="ARBA" id="ARBA00022692"/>
    </source>
</evidence>
<evidence type="ECO:0000313" key="12">
    <source>
        <dbReference type="EMBL" id="MFC4653835.1"/>
    </source>
</evidence>
<dbReference type="RefSeq" id="WP_377331405.1">
    <property type="nucleotide sequence ID" value="NZ_JBHSGB010000002.1"/>
</dbReference>
<keyword evidence="11" id="KW-0732">Signal</keyword>
<organism evidence="12 13">
    <name type="scientific">Rheinheimera marina</name>
    <dbReference type="NCBI Taxonomy" id="1774958"/>
    <lineage>
        <taxon>Bacteria</taxon>
        <taxon>Pseudomonadati</taxon>
        <taxon>Pseudomonadota</taxon>
        <taxon>Gammaproteobacteria</taxon>
        <taxon>Chromatiales</taxon>
        <taxon>Chromatiaceae</taxon>
        <taxon>Rheinheimera</taxon>
    </lineage>
</organism>
<comment type="similarity">
    <text evidence="3 10">Belongs to the FliL family.</text>
</comment>